<accession>A0A9W9KEI2</accession>
<feature type="region of interest" description="Disordered" evidence="1">
    <location>
        <begin position="95"/>
        <end position="126"/>
    </location>
</feature>
<dbReference type="OrthoDB" id="3944408at2759"/>
<dbReference type="RefSeq" id="XP_056512908.1">
    <property type="nucleotide sequence ID" value="XM_056654881.1"/>
</dbReference>
<dbReference type="EMBL" id="JAPMSZ010000005">
    <property type="protein sequence ID" value="KAJ5102077.1"/>
    <property type="molecule type" value="Genomic_DNA"/>
</dbReference>
<evidence type="ECO:0000313" key="4">
    <source>
        <dbReference type="Proteomes" id="UP001141434"/>
    </source>
</evidence>
<dbReference type="Pfam" id="PF22980">
    <property type="entry name" value="Myb_DNA-bind_8"/>
    <property type="match status" value="1"/>
</dbReference>
<dbReference type="Proteomes" id="UP001141434">
    <property type="component" value="Unassembled WGS sequence"/>
</dbReference>
<protein>
    <recommendedName>
        <fullName evidence="2">Myb-like DNA-binding domain-containing protein</fullName>
    </recommendedName>
</protein>
<evidence type="ECO:0000313" key="3">
    <source>
        <dbReference type="EMBL" id="KAJ5102077.1"/>
    </source>
</evidence>
<evidence type="ECO:0000259" key="2">
    <source>
        <dbReference type="Pfam" id="PF22980"/>
    </source>
</evidence>
<reference evidence="3" key="2">
    <citation type="journal article" date="2023" name="IMA Fungus">
        <title>Comparative genomic study of the Penicillium genus elucidates a diverse pangenome and 15 lateral gene transfer events.</title>
        <authorList>
            <person name="Petersen C."/>
            <person name="Sorensen T."/>
            <person name="Nielsen M.R."/>
            <person name="Sondergaard T.E."/>
            <person name="Sorensen J.L."/>
            <person name="Fitzpatrick D.A."/>
            <person name="Frisvad J.C."/>
            <person name="Nielsen K.L."/>
        </authorList>
    </citation>
    <scope>NUCLEOTIDE SEQUENCE</scope>
    <source>
        <strain evidence="3">IBT 34128</strain>
    </source>
</reference>
<feature type="region of interest" description="Disordered" evidence="1">
    <location>
        <begin position="1"/>
        <end position="22"/>
    </location>
</feature>
<evidence type="ECO:0000256" key="1">
    <source>
        <dbReference type="SAM" id="MobiDB-lite"/>
    </source>
</evidence>
<reference evidence="3" key="1">
    <citation type="submission" date="2022-11" db="EMBL/GenBank/DDBJ databases">
        <authorList>
            <person name="Petersen C."/>
        </authorList>
    </citation>
    <scope>NUCLEOTIDE SEQUENCE</scope>
    <source>
        <strain evidence="3">IBT 34128</strain>
    </source>
</reference>
<name>A0A9W9KEI2_9EURO</name>
<feature type="compositionally biased region" description="Basic and acidic residues" evidence="1">
    <location>
        <begin position="9"/>
        <end position="22"/>
    </location>
</feature>
<keyword evidence="4" id="KW-1185">Reference proteome</keyword>
<comment type="caution">
    <text evidence="3">The sequence shown here is derived from an EMBL/GenBank/DDBJ whole genome shotgun (WGS) entry which is preliminary data.</text>
</comment>
<dbReference type="GeneID" id="81394049"/>
<organism evidence="3 4">
    <name type="scientific">Penicillium alfredii</name>
    <dbReference type="NCBI Taxonomy" id="1506179"/>
    <lineage>
        <taxon>Eukaryota</taxon>
        <taxon>Fungi</taxon>
        <taxon>Dikarya</taxon>
        <taxon>Ascomycota</taxon>
        <taxon>Pezizomycotina</taxon>
        <taxon>Eurotiomycetes</taxon>
        <taxon>Eurotiomycetidae</taxon>
        <taxon>Eurotiales</taxon>
        <taxon>Aspergillaceae</taxon>
        <taxon>Penicillium</taxon>
    </lineage>
</organism>
<gene>
    <name evidence="3" type="ORF">NUU61_004299</name>
</gene>
<feature type="domain" description="Myb-like DNA-binding" evidence="2">
    <location>
        <begin position="26"/>
        <end position="80"/>
    </location>
</feature>
<dbReference type="InterPro" id="IPR054505">
    <property type="entry name" value="Myb_DNA-bind_8"/>
</dbReference>
<dbReference type="AlphaFoldDB" id="A0A9W9KEI2"/>
<sequence>MPPRTPTKAKAEVKDSPTKSSHEWNERNLIFLWNCMVYIKAGSAGAKPGTQIDFEAVADHYGIKLSAARMRFARLRDHMEKVAAVEATARAGEKFEEKRQAEAEAEAEAEASPAKVKAEAEENTTV</sequence>
<proteinExistence type="predicted"/>